<dbReference type="GO" id="GO:0016491">
    <property type="term" value="F:oxidoreductase activity"/>
    <property type="evidence" value="ECO:0007669"/>
    <property type="project" value="UniProtKB-KW"/>
</dbReference>
<proteinExistence type="predicted"/>
<evidence type="ECO:0000259" key="2">
    <source>
        <dbReference type="Pfam" id="PF01266"/>
    </source>
</evidence>
<dbReference type="PANTHER" id="PTHR13847:SF281">
    <property type="entry name" value="FAD DEPENDENT OXIDOREDUCTASE DOMAIN-CONTAINING PROTEIN"/>
    <property type="match status" value="1"/>
</dbReference>
<dbReference type="STRING" id="1827387.A4S15_02325"/>
<dbReference type="InterPro" id="IPR006076">
    <property type="entry name" value="FAD-dep_OxRdtase"/>
</dbReference>
<protein>
    <recommendedName>
        <fullName evidence="2">FAD dependent oxidoreductase domain-containing protein</fullName>
    </recommendedName>
</protein>
<evidence type="ECO:0000313" key="3">
    <source>
        <dbReference type="EMBL" id="OQW49583.1"/>
    </source>
</evidence>
<dbReference type="EMBL" id="LWDL01000031">
    <property type="protein sequence ID" value="OQW49583.1"/>
    <property type="molecule type" value="Genomic_DNA"/>
</dbReference>
<dbReference type="Gene3D" id="3.30.9.10">
    <property type="entry name" value="D-Amino Acid Oxidase, subunit A, domain 2"/>
    <property type="match status" value="1"/>
</dbReference>
<comment type="caution">
    <text evidence="3">The sequence shown here is derived from an EMBL/GenBank/DDBJ whole genome shotgun (WGS) entry which is preliminary data.</text>
</comment>
<organism evidence="3 4">
    <name type="scientific">Candidatus Raskinella chloraquaticus</name>
    <dbReference type="NCBI Taxonomy" id="1951219"/>
    <lineage>
        <taxon>Bacteria</taxon>
        <taxon>Pseudomonadati</taxon>
        <taxon>Pseudomonadota</taxon>
        <taxon>Alphaproteobacteria</taxon>
        <taxon>Hyphomicrobiales</taxon>
        <taxon>Phreatobacteraceae</taxon>
        <taxon>Candidatus Raskinella</taxon>
    </lineage>
</organism>
<evidence type="ECO:0000256" key="1">
    <source>
        <dbReference type="ARBA" id="ARBA00023002"/>
    </source>
</evidence>
<dbReference type="GO" id="GO:0005737">
    <property type="term" value="C:cytoplasm"/>
    <property type="evidence" value="ECO:0007669"/>
    <property type="project" value="TreeGrafter"/>
</dbReference>
<evidence type="ECO:0000313" key="4">
    <source>
        <dbReference type="Proteomes" id="UP000192872"/>
    </source>
</evidence>
<dbReference type="AlphaFoldDB" id="A0A1W9HQ93"/>
<dbReference type="PANTHER" id="PTHR13847">
    <property type="entry name" value="SARCOSINE DEHYDROGENASE-RELATED"/>
    <property type="match status" value="1"/>
</dbReference>
<dbReference type="RefSeq" id="WP_376799785.1">
    <property type="nucleotide sequence ID" value="NZ_DBNB01000008.1"/>
</dbReference>
<keyword evidence="1" id="KW-0560">Oxidoreductase</keyword>
<dbReference type="Proteomes" id="UP000192872">
    <property type="component" value="Unassembled WGS sequence"/>
</dbReference>
<dbReference type="PRINTS" id="PR00420">
    <property type="entry name" value="RNGMNOXGNASE"/>
</dbReference>
<sequence>MNTLTQDPYWWQAAPREAASNITLPAKVDVAVVGAGYAGLSAALTLARAGRSVVVLDAGAPGAGASSRSGGMIGHGHRLSYSKLIAAHGAPKAKAMIEAGMASLAFVKEMIEAERIDARLQPVGRFRGAWTLADYDAMGREADLLSRDVGLPVEIIPKSALHREIASDCYQGGLVFHSHGGVHPALFQQGLLAVARNAGVVVAGYNPVLRIETGKRQHRVITASGVVVAGDVVVATNGYSGPAVADFARRLVPFPSYLIATEEIGENRVRALIPNGRMIVETREKHLYYRPSPDGKRLILGGRAALHPIALMEAGERLRRELVAIFPDLRDTAITHAWTGNVAMTRSDLPGIGQRGGVWYALGCNGSGVALMPWLGHRLAQKILGNPEGATAFDDIPFRALPFYDGRPWFLPLMTAWYRGRDWWRASRVG</sequence>
<reference evidence="3 4" key="1">
    <citation type="journal article" date="2017" name="Water Res.">
        <title>Comammox in drinking water systems.</title>
        <authorList>
            <person name="Wang Y."/>
            <person name="Ma L."/>
            <person name="Mao Y."/>
            <person name="Jiang X."/>
            <person name="Xia Y."/>
            <person name="Yu K."/>
            <person name="Li B."/>
            <person name="Zhang T."/>
        </authorList>
    </citation>
    <scope>NUCLEOTIDE SEQUENCE [LARGE SCALE GENOMIC DNA]</scope>
    <source>
        <strain evidence="3">SG_bin8</strain>
    </source>
</reference>
<dbReference type="InterPro" id="IPR036188">
    <property type="entry name" value="FAD/NAD-bd_sf"/>
</dbReference>
<name>A0A1W9HQ93_9HYPH</name>
<gene>
    <name evidence="3" type="ORF">A4S15_02325</name>
</gene>
<dbReference type="Gene3D" id="3.50.50.60">
    <property type="entry name" value="FAD/NAD(P)-binding domain"/>
    <property type="match status" value="1"/>
</dbReference>
<feature type="domain" description="FAD dependent oxidoreductase" evidence="2">
    <location>
        <begin position="29"/>
        <end position="381"/>
    </location>
</feature>
<dbReference type="SUPFAM" id="SSF51905">
    <property type="entry name" value="FAD/NAD(P)-binding domain"/>
    <property type="match status" value="1"/>
</dbReference>
<dbReference type="Pfam" id="PF01266">
    <property type="entry name" value="DAO"/>
    <property type="match status" value="1"/>
</dbReference>
<accession>A0A1W9HQ93</accession>